<dbReference type="InterPro" id="IPR036249">
    <property type="entry name" value="Thioredoxin-like_sf"/>
</dbReference>
<gene>
    <name evidence="1" type="ordered locus">Cyast_1513</name>
</gene>
<dbReference type="Pfam" id="PF05768">
    <property type="entry name" value="Glrx-like"/>
    <property type="match status" value="1"/>
</dbReference>
<sequence length="86" mass="10205">MKLVLYSKKGCHLCEGLEEKLREIDDLDLEIEIRDITTNEQWFELYKYEIPVLFMNTSKGDRPIPRMSPRISVAQLSKTLKKFNEQ</sequence>
<accession>K9YM49</accession>
<dbReference type="BioCyc" id="CSTA292563:G1353-1524-MONOMER"/>
<dbReference type="EMBL" id="CP003940">
    <property type="protein sequence ID" value="AFZ47475.1"/>
    <property type="molecule type" value="Genomic_DNA"/>
</dbReference>
<protein>
    <submittedName>
        <fullName evidence="1">Glutaredoxin 2</fullName>
    </submittedName>
</protein>
<dbReference type="STRING" id="292563.Cyast_1513"/>
<dbReference type="KEGG" id="csn:Cyast_1513"/>
<dbReference type="eggNOG" id="COG0695">
    <property type="taxonomic scope" value="Bacteria"/>
</dbReference>
<dbReference type="PATRIC" id="fig|292563.3.peg.1581"/>
<dbReference type="PANTHER" id="PTHR33558">
    <property type="entry name" value="GLUTAREDOXIN-LIKE PROTEIN C5ORF63 HOMOLOG"/>
    <property type="match status" value="1"/>
</dbReference>
<dbReference type="Gene3D" id="3.40.30.10">
    <property type="entry name" value="Glutaredoxin"/>
    <property type="match status" value="1"/>
</dbReference>
<dbReference type="SUPFAM" id="SSF52833">
    <property type="entry name" value="Thioredoxin-like"/>
    <property type="match status" value="1"/>
</dbReference>
<dbReference type="PANTHER" id="PTHR33558:SF1">
    <property type="entry name" value="GLUTAREDOXIN-LIKE PROTEIN C5ORF63 HOMOLOG"/>
    <property type="match status" value="1"/>
</dbReference>
<keyword evidence="2" id="KW-1185">Reference proteome</keyword>
<evidence type="ECO:0000313" key="2">
    <source>
        <dbReference type="Proteomes" id="UP000010483"/>
    </source>
</evidence>
<evidence type="ECO:0000313" key="1">
    <source>
        <dbReference type="EMBL" id="AFZ47475.1"/>
    </source>
</evidence>
<dbReference type="Proteomes" id="UP000010483">
    <property type="component" value="Chromosome"/>
</dbReference>
<proteinExistence type="predicted"/>
<dbReference type="AlphaFoldDB" id="K9YM49"/>
<name>K9YM49_CYASC</name>
<dbReference type="InterPro" id="IPR008554">
    <property type="entry name" value="Glutaredoxin-like"/>
</dbReference>
<dbReference type="HOGENOM" id="CLU_113892_1_1_3"/>
<dbReference type="InterPro" id="IPR052565">
    <property type="entry name" value="Glutaredoxin-like_YDR286C"/>
</dbReference>
<reference evidence="2" key="1">
    <citation type="journal article" date="2013" name="Proc. Natl. Acad. Sci. U.S.A.">
        <title>Improving the coverage of the cyanobacterial phylum using diversity-driven genome sequencing.</title>
        <authorList>
            <person name="Shih P.M."/>
            <person name="Wu D."/>
            <person name="Latifi A."/>
            <person name="Axen S.D."/>
            <person name="Fewer D.P."/>
            <person name="Talla E."/>
            <person name="Calteau A."/>
            <person name="Cai F."/>
            <person name="Tandeau de Marsac N."/>
            <person name="Rippka R."/>
            <person name="Herdman M."/>
            <person name="Sivonen K."/>
            <person name="Coursin T."/>
            <person name="Laurent T."/>
            <person name="Goodwin L."/>
            <person name="Nolan M."/>
            <person name="Davenport K.W."/>
            <person name="Han C.S."/>
            <person name="Rubin E.M."/>
            <person name="Eisen J.A."/>
            <person name="Woyke T."/>
            <person name="Gugger M."/>
            <person name="Kerfeld C.A."/>
        </authorList>
    </citation>
    <scope>NUCLEOTIDE SEQUENCE [LARGE SCALE GENOMIC DNA]</scope>
    <source>
        <strain evidence="2">ATCC 29140 / PCC 7202</strain>
    </source>
</reference>
<organism evidence="1 2">
    <name type="scientific">Cyanobacterium stanieri (strain ATCC 29140 / PCC 7202)</name>
    <dbReference type="NCBI Taxonomy" id="292563"/>
    <lineage>
        <taxon>Bacteria</taxon>
        <taxon>Bacillati</taxon>
        <taxon>Cyanobacteriota</taxon>
        <taxon>Cyanophyceae</taxon>
        <taxon>Oscillatoriophycideae</taxon>
        <taxon>Chroococcales</taxon>
        <taxon>Geminocystaceae</taxon>
        <taxon>Cyanobacterium</taxon>
    </lineage>
</organism>